<keyword evidence="9" id="KW-0460">Magnesium</keyword>
<sequence>MAVAALAPSQFDIHLRGDLGTGKTTCARGFLAGLGYRDRVPSPTYTLVEPYEFDAFTVYHVDLYRLRDAAELPYLGLYESASGASILLIEWPEHGGEEIDPADITLSFEIADPGRWLHCSANSDAGRSVMETFDLA</sequence>
<evidence type="ECO:0000256" key="6">
    <source>
        <dbReference type="ARBA" id="ARBA00022723"/>
    </source>
</evidence>
<dbReference type="GO" id="GO:0005524">
    <property type="term" value="F:ATP binding"/>
    <property type="evidence" value="ECO:0007669"/>
    <property type="project" value="UniProtKB-KW"/>
</dbReference>
<evidence type="ECO:0000256" key="4">
    <source>
        <dbReference type="ARBA" id="ARBA00022490"/>
    </source>
</evidence>
<evidence type="ECO:0000313" key="11">
    <source>
        <dbReference type="EMBL" id="SVB15414.1"/>
    </source>
</evidence>
<dbReference type="GO" id="GO:0002949">
    <property type="term" value="P:tRNA threonylcarbamoyladenosine modification"/>
    <property type="evidence" value="ECO:0007669"/>
    <property type="project" value="InterPro"/>
</dbReference>
<evidence type="ECO:0000256" key="8">
    <source>
        <dbReference type="ARBA" id="ARBA00022840"/>
    </source>
</evidence>
<keyword evidence="7" id="KW-0547">Nucleotide-binding</keyword>
<comment type="similarity">
    <text evidence="2">Belongs to the TsaE family.</text>
</comment>
<keyword evidence="5" id="KW-0819">tRNA processing</keyword>
<gene>
    <name evidence="11" type="ORF">METZ01_LOCUS168268</name>
</gene>
<dbReference type="NCBIfam" id="TIGR00150">
    <property type="entry name" value="T6A_YjeE"/>
    <property type="match status" value="1"/>
</dbReference>
<dbReference type="EMBL" id="UINC01030660">
    <property type="protein sequence ID" value="SVB15414.1"/>
    <property type="molecule type" value="Genomic_DNA"/>
</dbReference>
<evidence type="ECO:0000256" key="3">
    <source>
        <dbReference type="ARBA" id="ARBA00019010"/>
    </source>
</evidence>
<name>A0A382BP18_9ZZZZ</name>
<evidence type="ECO:0000256" key="1">
    <source>
        <dbReference type="ARBA" id="ARBA00004496"/>
    </source>
</evidence>
<evidence type="ECO:0000256" key="9">
    <source>
        <dbReference type="ARBA" id="ARBA00022842"/>
    </source>
</evidence>
<proteinExistence type="inferred from homology"/>
<dbReference type="Pfam" id="PF02367">
    <property type="entry name" value="TsaE"/>
    <property type="match status" value="1"/>
</dbReference>
<dbReference type="GO" id="GO:0046872">
    <property type="term" value="F:metal ion binding"/>
    <property type="evidence" value="ECO:0007669"/>
    <property type="project" value="UniProtKB-KW"/>
</dbReference>
<dbReference type="AlphaFoldDB" id="A0A382BP18"/>
<dbReference type="SUPFAM" id="SSF52540">
    <property type="entry name" value="P-loop containing nucleoside triphosphate hydrolases"/>
    <property type="match status" value="1"/>
</dbReference>
<reference evidence="11" key="1">
    <citation type="submission" date="2018-05" db="EMBL/GenBank/DDBJ databases">
        <authorList>
            <person name="Lanie J.A."/>
            <person name="Ng W.-L."/>
            <person name="Kazmierczak K.M."/>
            <person name="Andrzejewski T.M."/>
            <person name="Davidsen T.M."/>
            <person name="Wayne K.J."/>
            <person name="Tettelin H."/>
            <person name="Glass J.I."/>
            <person name="Rusch D."/>
            <person name="Podicherti R."/>
            <person name="Tsui H.-C.T."/>
            <person name="Winkler M.E."/>
        </authorList>
    </citation>
    <scope>NUCLEOTIDE SEQUENCE</scope>
</reference>
<accession>A0A382BP18</accession>
<dbReference type="PANTHER" id="PTHR33540:SF2">
    <property type="entry name" value="TRNA THREONYLCARBAMOYLADENOSINE BIOSYNTHESIS PROTEIN TSAE"/>
    <property type="match status" value="1"/>
</dbReference>
<dbReference type="Gene3D" id="3.40.50.300">
    <property type="entry name" value="P-loop containing nucleotide triphosphate hydrolases"/>
    <property type="match status" value="1"/>
</dbReference>
<dbReference type="InterPro" id="IPR003442">
    <property type="entry name" value="T6A_TsaE"/>
</dbReference>
<keyword evidence="4" id="KW-0963">Cytoplasm</keyword>
<evidence type="ECO:0000256" key="7">
    <source>
        <dbReference type="ARBA" id="ARBA00022741"/>
    </source>
</evidence>
<comment type="subcellular location">
    <subcellularLocation>
        <location evidence="1">Cytoplasm</location>
    </subcellularLocation>
</comment>
<evidence type="ECO:0000256" key="10">
    <source>
        <dbReference type="ARBA" id="ARBA00032441"/>
    </source>
</evidence>
<evidence type="ECO:0000256" key="5">
    <source>
        <dbReference type="ARBA" id="ARBA00022694"/>
    </source>
</evidence>
<dbReference type="PANTHER" id="PTHR33540">
    <property type="entry name" value="TRNA THREONYLCARBAMOYLADENOSINE BIOSYNTHESIS PROTEIN TSAE"/>
    <property type="match status" value="1"/>
</dbReference>
<dbReference type="GO" id="GO:0005737">
    <property type="term" value="C:cytoplasm"/>
    <property type="evidence" value="ECO:0007669"/>
    <property type="project" value="UniProtKB-SubCell"/>
</dbReference>
<evidence type="ECO:0000256" key="2">
    <source>
        <dbReference type="ARBA" id="ARBA00007599"/>
    </source>
</evidence>
<keyword evidence="8" id="KW-0067">ATP-binding</keyword>
<organism evidence="11">
    <name type="scientific">marine metagenome</name>
    <dbReference type="NCBI Taxonomy" id="408172"/>
    <lineage>
        <taxon>unclassified sequences</taxon>
        <taxon>metagenomes</taxon>
        <taxon>ecological metagenomes</taxon>
    </lineage>
</organism>
<keyword evidence="6" id="KW-0479">Metal-binding</keyword>
<dbReference type="InterPro" id="IPR027417">
    <property type="entry name" value="P-loop_NTPase"/>
</dbReference>
<protein>
    <recommendedName>
        <fullName evidence="3">tRNA threonylcarbamoyladenosine biosynthesis protein TsaE</fullName>
    </recommendedName>
    <alternativeName>
        <fullName evidence="10">t(6)A37 threonylcarbamoyladenosine biosynthesis protein TsaE</fullName>
    </alternativeName>
</protein>